<comment type="caution">
    <text evidence="1">The sequence shown here is derived from an EMBL/GenBank/DDBJ whole genome shotgun (WGS) entry which is preliminary data.</text>
</comment>
<proteinExistence type="predicted"/>
<name>A0A8S1QXW8_9CILI</name>
<reference evidence="1" key="1">
    <citation type="submission" date="2021-01" db="EMBL/GenBank/DDBJ databases">
        <authorList>
            <consortium name="Genoscope - CEA"/>
            <person name="William W."/>
        </authorList>
    </citation>
    <scope>NUCLEOTIDE SEQUENCE</scope>
</reference>
<dbReference type="Proteomes" id="UP000692954">
    <property type="component" value="Unassembled WGS sequence"/>
</dbReference>
<dbReference type="OrthoDB" id="294079at2759"/>
<dbReference type="EMBL" id="CAJJDN010000123">
    <property type="protein sequence ID" value="CAD8119955.1"/>
    <property type="molecule type" value="Genomic_DNA"/>
</dbReference>
<sequence>MNNKLFLSLLRQFNRTKFRNEKSIIADLSLNVHGDTQLNQIVKKNIALIRSYKSLLTILDYNQFQAEQNNVIKRLQSEFDDRAIYGFNCSNELFIKFLGKVLEKNCWNNEFDEWLLIYLKNNTIKMSQSFAQQLKKALQNYNKSENFEQILDDHIQYIEKLKQLI</sequence>
<keyword evidence="2" id="KW-1185">Reference proteome</keyword>
<accession>A0A8S1QXW8</accession>
<protein>
    <submittedName>
        <fullName evidence="1">Uncharacterized protein</fullName>
    </submittedName>
</protein>
<dbReference type="AlphaFoldDB" id="A0A8S1QXW8"/>
<organism evidence="1 2">
    <name type="scientific">Paramecium sonneborni</name>
    <dbReference type="NCBI Taxonomy" id="65129"/>
    <lineage>
        <taxon>Eukaryota</taxon>
        <taxon>Sar</taxon>
        <taxon>Alveolata</taxon>
        <taxon>Ciliophora</taxon>
        <taxon>Intramacronucleata</taxon>
        <taxon>Oligohymenophorea</taxon>
        <taxon>Peniculida</taxon>
        <taxon>Parameciidae</taxon>
        <taxon>Paramecium</taxon>
    </lineage>
</organism>
<evidence type="ECO:0000313" key="2">
    <source>
        <dbReference type="Proteomes" id="UP000692954"/>
    </source>
</evidence>
<gene>
    <name evidence="1" type="ORF">PSON_ATCC_30995.1.T1230133</name>
</gene>
<evidence type="ECO:0000313" key="1">
    <source>
        <dbReference type="EMBL" id="CAD8119955.1"/>
    </source>
</evidence>